<keyword evidence="4" id="KW-1185">Reference proteome</keyword>
<organism evidence="3 4">
    <name type="scientific">Pseudomonas parafulva</name>
    <dbReference type="NCBI Taxonomy" id="157782"/>
    <lineage>
        <taxon>Bacteria</taxon>
        <taxon>Pseudomonadati</taxon>
        <taxon>Pseudomonadota</taxon>
        <taxon>Gammaproteobacteria</taxon>
        <taxon>Pseudomonadales</taxon>
        <taxon>Pseudomonadaceae</taxon>
        <taxon>Pseudomonas</taxon>
    </lineage>
</organism>
<dbReference type="AlphaFoldDB" id="A0AAI8KAN8"/>
<gene>
    <name evidence="3" type="ORF">DZC75_10495</name>
</gene>
<protein>
    <submittedName>
        <fullName evidence="3">Uncharacterized protein</fullName>
    </submittedName>
</protein>
<dbReference type="Proteomes" id="UP000258127">
    <property type="component" value="Chromosome"/>
</dbReference>
<evidence type="ECO:0000313" key="4">
    <source>
        <dbReference type="Proteomes" id="UP000258127"/>
    </source>
</evidence>
<evidence type="ECO:0000313" key="3">
    <source>
        <dbReference type="EMBL" id="AXO88405.1"/>
    </source>
</evidence>
<keyword evidence="2" id="KW-0812">Transmembrane</keyword>
<keyword evidence="2" id="KW-1133">Transmembrane helix</keyword>
<evidence type="ECO:0000256" key="1">
    <source>
        <dbReference type="SAM" id="Coils"/>
    </source>
</evidence>
<sequence length="351" mass="40406">MVFFADETRKRVMNDALYNMKNLLNRLDDQSSKKFKFLLEFVIMTLTYMVNDPELFDRNCSVNIEQVGNKLFSDLESGTMDEVDLEYIFSICYRLLIELQLSSTEQLSSRAIEAIEKIPNFTYGPAASQIRYAEKQMIINVAQHYIHHPALVTLKNLPEVIEQANNQHETFEKSLSEREDRVRALAGELDRYETAFNFVGLYAGFKDMRNGKVFERRINFFYLIILGLTLLLPFGIKILDILKGLDGLKLDAVNMATLAGLEILLLYFFRVALQNFRSIKAQLIQIDLRMTLCQFVQNYAEYSKSIRASNSTVLDRFEQIVFSGIVNDESAIPSTFDGLDKVADLLSKLRK</sequence>
<dbReference type="RefSeq" id="WP_116888221.1">
    <property type="nucleotide sequence ID" value="NZ_CP031641.1"/>
</dbReference>
<keyword evidence="1" id="KW-0175">Coiled coil</keyword>
<feature type="transmembrane region" description="Helical" evidence="2">
    <location>
        <begin position="218"/>
        <end position="236"/>
    </location>
</feature>
<proteinExistence type="predicted"/>
<feature type="transmembrane region" description="Helical" evidence="2">
    <location>
        <begin position="256"/>
        <end position="273"/>
    </location>
</feature>
<feature type="coiled-coil region" evidence="1">
    <location>
        <begin position="161"/>
        <end position="195"/>
    </location>
</feature>
<reference evidence="3 4" key="1">
    <citation type="submission" date="2018-08" db="EMBL/GenBank/DDBJ databases">
        <authorList>
            <person name="Lee Y."/>
            <person name="Kakembo D."/>
        </authorList>
    </citation>
    <scope>NUCLEOTIDE SEQUENCE [LARGE SCALE GENOMIC DNA]</scope>
    <source>
        <strain evidence="3 4">JBCS1880</strain>
    </source>
</reference>
<evidence type="ECO:0000256" key="2">
    <source>
        <dbReference type="SAM" id="Phobius"/>
    </source>
</evidence>
<accession>A0AAI8KAN8</accession>
<name>A0AAI8KAN8_9PSED</name>
<dbReference type="EMBL" id="CP031641">
    <property type="protein sequence ID" value="AXO88405.1"/>
    <property type="molecule type" value="Genomic_DNA"/>
</dbReference>
<keyword evidence="2" id="KW-0472">Membrane</keyword>